<protein>
    <submittedName>
        <fullName evidence="1">Uncharacterized protein</fullName>
    </submittedName>
</protein>
<name>A0A6J7WDM3_9CAUD</name>
<organism evidence="1">
    <name type="scientific">uncultured Caudovirales phage</name>
    <dbReference type="NCBI Taxonomy" id="2100421"/>
    <lineage>
        <taxon>Viruses</taxon>
        <taxon>Duplodnaviria</taxon>
        <taxon>Heunggongvirae</taxon>
        <taxon>Uroviricota</taxon>
        <taxon>Caudoviricetes</taxon>
        <taxon>Peduoviridae</taxon>
        <taxon>Maltschvirus</taxon>
        <taxon>Maltschvirus maltsch</taxon>
    </lineage>
</organism>
<dbReference type="EMBL" id="LR798227">
    <property type="protein sequence ID" value="CAB5207196.1"/>
    <property type="molecule type" value="Genomic_DNA"/>
</dbReference>
<proteinExistence type="predicted"/>
<evidence type="ECO:0000313" key="1">
    <source>
        <dbReference type="EMBL" id="CAB5207196.1"/>
    </source>
</evidence>
<accession>A0A6J7WDM3</accession>
<sequence>MYYAITTTRDNRQRIIALEQEAEQYLALLVEAHTNPVSQQTFNYNDRSWLNAQQGLEQYLTQPLGKDRVITGIITDDMVEL</sequence>
<gene>
    <name evidence="1" type="ORF">UFOVP180_42</name>
</gene>
<reference evidence="1" key="1">
    <citation type="submission" date="2020-05" db="EMBL/GenBank/DDBJ databases">
        <authorList>
            <person name="Chiriac C."/>
            <person name="Salcher M."/>
            <person name="Ghai R."/>
            <person name="Kavagutti S V."/>
        </authorList>
    </citation>
    <scope>NUCLEOTIDE SEQUENCE</scope>
</reference>